<gene>
    <name evidence="1" type="ORF">BatF92_18490</name>
</gene>
<organism evidence="1 2">
    <name type="scientific">Bacteroides thetaiotaomicron</name>
    <dbReference type="NCBI Taxonomy" id="818"/>
    <lineage>
        <taxon>Bacteria</taxon>
        <taxon>Pseudomonadati</taxon>
        <taxon>Bacteroidota</taxon>
        <taxon>Bacteroidia</taxon>
        <taxon>Bacteroidales</taxon>
        <taxon>Bacteroidaceae</taxon>
        <taxon>Bacteroides</taxon>
    </lineage>
</organism>
<evidence type="ECO:0000313" key="2">
    <source>
        <dbReference type="Proteomes" id="UP000500882"/>
    </source>
</evidence>
<evidence type="ECO:0000313" key="1">
    <source>
        <dbReference type="EMBL" id="BCA49907.1"/>
    </source>
</evidence>
<name>A0A679HIB3_BACT4</name>
<dbReference type="Proteomes" id="UP000500882">
    <property type="component" value="Chromosome"/>
</dbReference>
<sequence>MSKDFLQPSKDVKLTLESGKEFEGRIISRSGIGDVDNYVPSLEVIQIENVEGVLEASLSQIKDGSER</sequence>
<dbReference type="RefSeq" id="WP_172556650.1">
    <property type="nucleotide sequence ID" value="NZ_AP022660.1"/>
</dbReference>
<dbReference type="AlphaFoldDB" id="A0A679HIB3"/>
<protein>
    <submittedName>
        <fullName evidence="1">Uncharacterized protein</fullName>
    </submittedName>
</protein>
<dbReference type="EMBL" id="AP022660">
    <property type="protein sequence ID" value="BCA49907.1"/>
    <property type="molecule type" value="Genomic_DNA"/>
</dbReference>
<proteinExistence type="predicted"/>
<accession>A0A679HIB3</accession>
<reference evidence="1 2" key="1">
    <citation type="submission" date="2020-02" db="EMBL/GenBank/DDBJ databases">
        <title>Whole-genome sequencing and comparative analysis of the genomes of Bacteroides thetaiotaomicron and Escherichia coli isolated from a healthy resident in Vietnam.</title>
        <authorList>
            <person name="Mohsin M."/>
            <person name="Tanaka K."/>
            <person name="Kawahara R."/>
            <person name="Kondo S."/>
            <person name="Noguchi H."/>
            <person name="Motooka D."/>
            <person name="Nakamura S."/>
            <person name="Khong D.T."/>
            <person name="Nguyen T.N."/>
            <person name="Tran H.T."/>
            <person name="Yamamoto Y."/>
        </authorList>
    </citation>
    <scope>NUCLEOTIDE SEQUENCE [LARGE SCALE GENOMIC DNA]</scope>
    <source>
        <strain evidence="1 2">F9-2</strain>
    </source>
</reference>